<dbReference type="GO" id="GO:0016787">
    <property type="term" value="F:hydrolase activity"/>
    <property type="evidence" value="ECO:0007669"/>
    <property type="project" value="UniProtKB-KW"/>
</dbReference>
<evidence type="ECO:0000256" key="3">
    <source>
        <dbReference type="ARBA" id="ARBA00022801"/>
    </source>
</evidence>
<keyword evidence="4" id="KW-0347">Helicase</keyword>
<evidence type="ECO:0000259" key="7">
    <source>
        <dbReference type="Pfam" id="PF08696"/>
    </source>
</evidence>
<evidence type="ECO:0000313" key="9">
    <source>
        <dbReference type="Proteomes" id="UP000663850"/>
    </source>
</evidence>
<dbReference type="EMBL" id="CAJMWZ010005522">
    <property type="protein sequence ID" value="CAE6507504.1"/>
    <property type="molecule type" value="Genomic_DNA"/>
</dbReference>
<dbReference type="GO" id="GO:0005524">
    <property type="term" value="F:ATP binding"/>
    <property type="evidence" value="ECO:0007669"/>
    <property type="project" value="UniProtKB-KW"/>
</dbReference>
<feature type="domain" description="DNA replication factor Dna2 N-terminal" evidence="7">
    <location>
        <begin position="171"/>
        <end position="263"/>
    </location>
</feature>
<dbReference type="GO" id="GO:0046872">
    <property type="term" value="F:metal ion binding"/>
    <property type="evidence" value="ECO:0007669"/>
    <property type="project" value="UniProtKB-KW"/>
</dbReference>
<keyword evidence="5" id="KW-0067">ATP-binding</keyword>
<reference evidence="8" key="1">
    <citation type="submission" date="2021-01" db="EMBL/GenBank/DDBJ databases">
        <authorList>
            <person name="Kaushik A."/>
        </authorList>
    </citation>
    <scope>NUCLEOTIDE SEQUENCE</scope>
    <source>
        <strain evidence="8">Type strain: AG8-Rh-89/</strain>
    </source>
</reference>
<feature type="non-terminal residue" evidence="8">
    <location>
        <position position="274"/>
    </location>
</feature>
<protein>
    <recommendedName>
        <fullName evidence="7">DNA replication factor Dna2 N-terminal domain-containing protein</fullName>
    </recommendedName>
</protein>
<evidence type="ECO:0000256" key="4">
    <source>
        <dbReference type="ARBA" id="ARBA00022806"/>
    </source>
</evidence>
<feature type="compositionally biased region" description="Polar residues" evidence="6">
    <location>
        <begin position="34"/>
        <end position="43"/>
    </location>
</feature>
<keyword evidence="2" id="KW-0547">Nucleotide-binding</keyword>
<dbReference type="InterPro" id="IPR014808">
    <property type="entry name" value="DNA_replication_fac_Dna2_N"/>
</dbReference>
<feature type="compositionally biased region" description="Acidic residues" evidence="6">
    <location>
        <begin position="1"/>
        <end position="11"/>
    </location>
</feature>
<evidence type="ECO:0000256" key="2">
    <source>
        <dbReference type="ARBA" id="ARBA00022741"/>
    </source>
</evidence>
<evidence type="ECO:0000256" key="5">
    <source>
        <dbReference type="ARBA" id="ARBA00022840"/>
    </source>
</evidence>
<feature type="compositionally biased region" description="Pro residues" evidence="6">
    <location>
        <begin position="131"/>
        <end position="141"/>
    </location>
</feature>
<keyword evidence="1" id="KW-0479">Metal-binding</keyword>
<gene>
    <name evidence="8" type="ORF">RDB_LOCUS103117</name>
</gene>
<organism evidence="8 9">
    <name type="scientific">Rhizoctonia solani</name>
    <dbReference type="NCBI Taxonomy" id="456999"/>
    <lineage>
        <taxon>Eukaryota</taxon>
        <taxon>Fungi</taxon>
        <taxon>Dikarya</taxon>
        <taxon>Basidiomycota</taxon>
        <taxon>Agaricomycotina</taxon>
        <taxon>Agaricomycetes</taxon>
        <taxon>Cantharellales</taxon>
        <taxon>Ceratobasidiaceae</taxon>
        <taxon>Rhizoctonia</taxon>
    </lineage>
</organism>
<name>A0A8H3HEA7_9AGAM</name>
<feature type="region of interest" description="Disordered" evidence="6">
    <location>
        <begin position="1"/>
        <end position="61"/>
    </location>
</feature>
<dbReference type="Pfam" id="PF08696">
    <property type="entry name" value="Dna2"/>
    <property type="match status" value="1"/>
</dbReference>
<dbReference type="Proteomes" id="UP000663850">
    <property type="component" value="Unassembled WGS sequence"/>
</dbReference>
<dbReference type="AlphaFoldDB" id="A0A8H3HEA7"/>
<evidence type="ECO:0000256" key="6">
    <source>
        <dbReference type="SAM" id="MobiDB-lite"/>
    </source>
</evidence>
<accession>A0A8H3HEA7</accession>
<keyword evidence="3" id="KW-0378">Hydrolase</keyword>
<evidence type="ECO:0000256" key="1">
    <source>
        <dbReference type="ARBA" id="ARBA00022723"/>
    </source>
</evidence>
<comment type="caution">
    <text evidence="8">The sequence shown here is derived from an EMBL/GenBank/DDBJ whole genome shotgun (WGS) entry which is preliminary data.</text>
</comment>
<sequence length="274" mass="29928">MSSNYGDEDDFMNNLLAGMDESLLRTPAKPTPSPSANRASTKPIQRPKFSGIPSNQKTKTVVKRELAIPAATTPNSKPSVDFTPAKTPINQAILTTRLSAGKQFLVNDDIEDFHSPLSEEQLPKRVTSKTPAPPRAAPPSTPETITRAITKEIERQELGLYPQTRVLAVDEKNQDVLEIILKDDWVSTIIRIGDTINILGEFRELPQKDLGSDPNVSVRTPTSTITISSAKNTLVLHPDLLLPITAISNASICPRKPLLTMMVPTPTFPPSLIP</sequence>
<dbReference type="GO" id="GO:0004386">
    <property type="term" value="F:helicase activity"/>
    <property type="evidence" value="ECO:0007669"/>
    <property type="project" value="UniProtKB-KW"/>
</dbReference>
<feature type="region of interest" description="Disordered" evidence="6">
    <location>
        <begin position="115"/>
        <end position="143"/>
    </location>
</feature>
<proteinExistence type="predicted"/>
<evidence type="ECO:0000313" key="8">
    <source>
        <dbReference type="EMBL" id="CAE6507504.1"/>
    </source>
</evidence>